<reference evidence="3" key="3">
    <citation type="submission" date="2016-05" db="EMBL/GenBank/DDBJ databases">
        <authorList>
            <person name="Naeem Raeece"/>
        </authorList>
    </citation>
    <scope>NUCLEOTIDE SEQUENCE [LARGE SCALE GENOMIC DNA]</scope>
</reference>
<dbReference type="AlphaFoldDB" id="A0A1A9ANZ1"/>
<evidence type="ECO:0000313" key="4">
    <source>
        <dbReference type="Proteomes" id="UP000078555"/>
    </source>
</evidence>
<protein>
    <submittedName>
        <fullName evidence="2">PIR Superfamily Protein</fullName>
    </submittedName>
</protein>
<dbReference type="InterPro" id="IPR008780">
    <property type="entry name" value="Plasmodium_Vir"/>
</dbReference>
<reference evidence="2" key="2">
    <citation type="submission" date="2016-05" db="EMBL/GenBank/DDBJ databases">
        <authorList>
            <person name="Lavstsen T."/>
            <person name="Jespersen J.S."/>
        </authorList>
    </citation>
    <scope>NUCLEOTIDE SEQUENCE [LARGE SCALE GENOMIC DNA]</scope>
</reference>
<reference evidence="4" key="1">
    <citation type="submission" date="2016-05" db="EMBL/GenBank/DDBJ databases">
        <authorList>
            <person name="Naeem R."/>
        </authorList>
    </citation>
    <scope>NUCLEOTIDE SEQUENCE [LARGE SCALE GENOMIC DNA]</scope>
</reference>
<dbReference type="EMBL" id="FLRD01001695">
    <property type="protein sequence ID" value="SBT57939.1"/>
    <property type="molecule type" value="Genomic_DNA"/>
</dbReference>
<sequence length="497" mass="59227">METRETDYDIFENLEIYFQNEDLIDDSNFAHNAIFCYIQENETFKSNFQVTELCVKFVKLFEKLRSLYKDDATKYHKYREYLNYWLTYKLMTIGFPQNDKPEFFQIIQSNCDKVAPDDELKDKIYQIKEKDFDNMHIIYNLYRIYYELKSYNNVKCKEFHTKYEKYYNLAVNKCYTDDEKLCIPLKKFTDFYKKNRSSKLHICSTEGLPELPKFVTSKSLEGMKFIDKLAHYLHKLSSNQTTETLPIISNTKYPNLVNLLSLNYNLLLYSNEQKKRDNMMEILHEFIKFCKDKNTISVLDSLIEKFFNSFYEKNKGSVSFLNLFIKEFFWDFYQKEKVEYELIYDECYNNKSKKSYCSKYKMCNVILRKDLHKIKDNIKAYVEYKETPAQQVVPQMIQSLDSQYSSSETPLDVEDEDNSSSNSTPVNVGVGVGALFTLSFLYKFTPLGSWVNRTFLGRGNTMYNYEEENDQDFFDHNSGFDNYISENNRFNVAYGAS</sequence>
<evidence type="ECO:0000313" key="2">
    <source>
        <dbReference type="EMBL" id="SBT57939.1"/>
    </source>
</evidence>
<dbReference type="EMBL" id="FLRE01001620">
    <property type="protein sequence ID" value="SBT56902.1"/>
    <property type="molecule type" value="Genomic_DNA"/>
</dbReference>
<accession>A0A1A9ANZ1</accession>
<dbReference type="Proteomes" id="UP000078555">
    <property type="component" value="Unassembled WGS sequence"/>
</dbReference>
<evidence type="ECO:0000313" key="3">
    <source>
        <dbReference type="Proteomes" id="UP000078550"/>
    </source>
</evidence>
<dbReference type="Proteomes" id="UP000078550">
    <property type="component" value="Unassembled WGS sequence"/>
</dbReference>
<proteinExistence type="predicted"/>
<organism evidence="2 4">
    <name type="scientific">Plasmodium ovale wallikeri</name>
    <dbReference type="NCBI Taxonomy" id="864142"/>
    <lineage>
        <taxon>Eukaryota</taxon>
        <taxon>Sar</taxon>
        <taxon>Alveolata</taxon>
        <taxon>Apicomplexa</taxon>
        <taxon>Aconoidasida</taxon>
        <taxon>Haemosporida</taxon>
        <taxon>Plasmodiidae</taxon>
        <taxon>Plasmodium</taxon>
        <taxon>Plasmodium (Plasmodium)</taxon>
    </lineage>
</organism>
<gene>
    <name evidence="2" type="ORF">POVWA1_084600</name>
    <name evidence="1" type="ORF">POVWA2_075940</name>
</gene>
<name>A0A1A9ANZ1_PLAOA</name>
<dbReference type="Pfam" id="PF05795">
    <property type="entry name" value="Plasmodium_Vir"/>
    <property type="match status" value="1"/>
</dbReference>
<evidence type="ECO:0000313" key="1">
    <source>
        <dbReference type="EMBL" id="SBT56902.1"/>
    </source>
</evidence>
<keyword evidence="4" id="KW-1185">Reference proteome</keyword>